<feature type="non-terminal residue" evidence="2">
    <location>
        <position position="1"/>
    </location>
</feature>
<dbReference type="EMBL" id="BKCJ011182571">
    <property type="protein sequence ID" value="GFD00092.1"/>
    <property type="molecule type" value="Genomic_DNA"/>
</dbReference>
<reference evidence="2" key="1">
    <citation type="journal article" date="2019" name="Sci. Rep.">
        <title>Draft genome of Tanacetum cinerariifolium, the natural source of mosquito coil.</title>
        <authorList>
            <person name="Yamashiro T."/>
            <person name="Shiraishi A."/>
            <person name="Satake H."/>
            <person name="Nakayama K."/>
        </authorList>
    </citation>
    <scope>NUCLEOTIDE SEQUENCE</scope>
</reference>
<proteinExistence type="predicted"/>
<name>A0A699SQ98_TANCI</name>
<evidence type="ECO:0000313" key="2">
    <source>
        <dbReference type="EMBL" id="GFD00092.1"/>
    </source>
</evidence>
<dbReference type="AlphaFoldDB" id="A0A699SQ98"/>
<feature type="compositionally biased region" description="Basic and acidic residues" evidence="1">
    <location>
        <begin position="8"/>
        <end position="31"/>
    </location>
</feature>
<accession>A0A699SQ98</accession>
<feature type="region of interest" description="Disordered" evidence="1">
    <location>
        <begin position="1"/>
        <end position="31"/>
    </location>
</feature>
<gene>
    <name evidence="2" type="ORF">Tci_872061</name>
</gene>
<comment type="caution">
    <text evidence="2">The sequence shown here is derived from an EMBL/GenBank/DDBJ whole genome shotgun (WGS) entry which is preliminary data.</text>
</comment>
<sequence>ETSQENTSKTERDELKQEISKKQKVEDGKESEELKKCLEIIPDDGNDVTIDVIPLSSMSQTIVDYKIYKEGKKSYIQIFRADGNS</sequence>
<protein>
    <submittedName>
        <fullName evidence="2">Uncharacterized protein</fullName>
    </submittedName>
</protein>
<organism evidence="2">
    <name type="scientific">Tanacetum cinerariifolium</name>
    <name type="common">Dalmatian daisy</name>
    <name type="synonym">Chrysanthemum cinerariifolium</name>
    <dbReference type="NCBI Taxonomy" id="118510"/>
    <lineage>
        <taxon>Eukaryota</taxon>
        <taxon>Viridiplantae</taxon>
        <taxon>Streptophyta</taxon>
        <taxon>Embryophyta</taxon>
        <taxon>Tracheophyta</taxon>
        <taxon>Spermatophyta</taxon>
        <taxon>Magnoliopsida</taxon>
        <taxon>eudicotyledons</taxon>
        <taxon>Gunneridae</taxon>
        <taxon>Pentapetalae</taxon>
        <taxon>asterids</taxon>
        <taxon>campanulids</taxon>
        <taxon>Asterales</taxon>
        <taxon>Asteraceae</taxon>
        <taxon>Asteroideae</taxon>
        <taxon>Anthemideae</taxon>
        <taxon>Anthemidinae</taxon>
        <taxon>Tanacetum</taxon>
    </lineage>
</organism>
<evidence type="ECO:0000256" key="1">
    <source>
        <dbReference type="SAM" id="MobiDB-lite"/>
    </source>
</evidence>